<feature type="domain" description="Ribosomal RNA adenine methylase transferase N-terminal" evidence="8">
    <location>
        <begin position="19"/>
        <end position="192"/>
    </location>
</feature>
<dbReference type="GO" id="GO:0052908">
    <property type="term" value="F:16S rRNA (adenine(1518)-N(6)/adenine(1519)-N(6))-dimethyltransferase activity"/>
    <property type="evidence" value="ECO:0007669"/>
    <property type="project" value="UniProtKB-EC"/>
</dbReference>
<dbReference type="NCBIfam" id="TIGR00755">
    <property type="entry name" value="ksgA"/>
    <property type="match status" value="1"/>
</dbReference>
<evidence type="ECO:0000256" key="2">
    <source>
        <dbReference type="ARBA" id="ARBA00022603"/>
    </source>
</evidence>
<dbReference type="CDD" id="cd02440">
    <property type="entry name" value="AdoMet_MTases"/>
    <property type="match status" value="1"/>
</dbReference>
<evidence type="ECO:0000256" key="7">
    <source>
        <dbReference type="PROSITE-ProRule" id="PRU01026"/>
    </source>
</evidence>
<feature type="binding site" evidence="6 7">
    <location>
        <position position="12"/>
    </location>
    <ligand>
        <name>S-adenosyl-L-methionine</name>
        <dbReference type="ChEBI" id="CHEBI:59789"/>
    </ligand>
</feature>
<evidence type="ECO:0000313" key="9">
    <source>
        <dbReference type="EMBL" id="MBN2964059.1"/>
    </source>
</evidence>
<accession>A0ABS2WS84</accession>
<keyword evidence="5 6" id="KW-0694">RNA-binding</keyword>
<evidence type="ECO:0000256" key="5">
    <source>
        <dbReference type="ARBA" id="ARBA00022884"/>
    </source>
</evidence>
<keyword evidence="4 6" id="KW-0949">S-adenosyl-L-methionine</keyword>
<evidence type="ECO:0000256" key="1">
    <source>
        <dbReference type="ARBA" id="ARBA00022552"/>
    </source>
</evidence>
<dbReference type="PANTHER" id="PTHR11727:SF7">
    <property type="entry name" value="DIMETHYLADENOSINE TRANSFERASE-RELATED"/>
    <property type="match status" value="1"/>
</dbReference>
<protein>
    <recommendedName>
        <fullName evidence="6">Ribosomal RNA small subunit methyltransferase A</fullName>
        <ecNumber evidence="6">2.1.1.182</ecNumber>
    </recommendedName>
    <alternativeName>
        <fullName evidence="6">16S rRNA (adenine(1518)-N(6)/adenine(1519)-N(6))-dimethyltransferase</fullName>
    </alternativeName>
    <alternativeName>
        <fullName evidence="6">16S rRNA dimethyladenosine transferase</fullName>
    </alternativeName>
    <alternativeName>
        <fullName evidence="6">16S rRNA dimethylase</fullName>
    </alternativeName>
    <alternativeName>
        <fullName evidence="6">S-adenosylmethionine-6-N', N'-adenosyl(rRNA) dimethyltransferase</fullName>
    </alternativeName>
</protein>
<dbReference type="InterPro" id="IPR001737">
    <property type="entry name" value="KsgA/Erm"/>
</dbReference>
<dbReference type="RefSeq" id="WP_205458609.1">
    <property type="nucleotide sequence ID" value="NZ_JAFHKK010000007.1"/>
</dbReference>
<dbReference type="Pfam" id="PF00398">
    <property type="entry name" value="RrnaAD"/>
    <property type="match status" value="1"/>
</dbReference>
<feature type="binding site" evidence="6 7">
    <location>
        <position position="87"/>
    </location>
    <ligand>
        <name>S-adenosyl-L-methionine</name>
        <dbReference type="ChEBI" id="CHEBI:59789"/>
    </ligand>
</feature>
<dbReference type="InterPro" id="IPR020598">
    <property type="entry name" value="rRNA_Ade_methylase_Trfase_N"/>
</dbReference>
<evidence type="ECO:0000256" key="3">
    <source>
        <dbReference type="ARBA" id="ARBA00022679"/>
    </source>
</evidence>
<dbReference type="InterPro" id="IPR029063">
    <property type="entry name" value="SAM-dependent_MTases_sf"/>
</dbReference>
<feature type="binding site" evidence="6 7">
    <location>
        <position position="39"/>
    </location>
    <ligand>
        <name>S-adenosyl-L-methionine</name>
        <dbReference type="ChEBI" id="CHEBI:59789"/>
    </ligand>
</feature>
<reference evidence="9" key="2">
    <citation type="submission" date="2021-02" db="EMBL/GenBank/DDBJ databases">
        <authorList>
            <person name="Merkel A.Y."/>
        </authorList>
    </citation>
    <scope>NUCLEOTIDE SEQUENCE</scope>
    <source>
        <strain evidence="9">T05b</strain>
    </source>
</reference>
<name>A0ABS2WS84_9BACT</name>
<dbReference type="PANTHER" id="PTHR11727">
    <property type="entry name" value="DIMETHYLADENOSINE TRANSFERASE"/>
    <property type="match status" value="1"/>
</dbReference>
<sequence length="283" mass="32419">MGIKAKKMFGQNFLKDSSVLHQIIQSMPEDSPNALVEIGPGLGDLTQWLLQKRGVVAYEVDTDLCAYLNERFAKERKTEQFVLHQGDVLARWEKQETLATKPYDLVANLPYYIATAIILRALRDTQCQSLRVMVQKEVAQKFAAAPKEKHFGALGILAQLLGHVEVLFDVPPHAFEPPPKVTSSVLWIQKRREYVGGEHGVFKNEAQRDAFERYLRMAFSAPRKRWLKNMTLGFEKTLLASLLEEQALSLNSRPHEIDTATHHHLFKQLTKVNDYVRNEQQQQ</sequence>
<feature type="binding site" evidence="6 7">
    <location>
        <position position="59"/>
    </location>
    <ligand>
        <name>S-adenosyl-L-methionine</name>
        <dbReference type="ChEBI" id="CHEBI:59789"/>
    </ligand>
</feature>
<dbReference type="EMBL" id="JAFHKK010000007">
    <property type="protein sequence ID" value="MBN2964059.1"/>
    <property type="molecule type" value="Genomic_DNA"/>
</dbReference>
<dbReference type="InterPro" id="IPR011530">
    <property type="entry name" value="rRNA_adenine_dimethylase"/>
</dbReference>
<feature type="binding site" evidence="6 7">
    <location>
        <position position="14"/>
    </location>
    <ligand>
        <name>S-adenosyl-L-methionine</name>
        <dbReference type="ChEBI" id="CHEBI:59789"/>
    </ligand>
</feature>
<comment type="function">
    <text evidence="6">Specifically dimethylates two adjacent adenosines (A1518 and A1519) in the loop of a conserved hairpin near the 3'-end of 16S rRNA in the 30S particle. May play a critical role in biogenesis of 30S subunits.</text>
</comment>
<keyword evidence="6" id="KW-0963">Cytoplasm</keyword>
<keyword evidence="3 6" id="KW-0808">Transferase</keyword>
<comment type="similarity">
    <text evidence="6">Belongs to the class I-like SAM-binding methyltransferase superfamily. rRNA adenine N(6)-methyltransferase family. RsmA subfamily.</text>
</comment>
<evidence type="ECO:0000259" key="8">
    <source>
        <dbReference type="SMART" id="SM00650"/>
    </source>
</evidence>
<evidence type="ECO:0000256" key="4">
    <source>
        <dbReference type="ARBA" id="ARBA00022691"/>
    </source>
</evidence>
<comment type="caution">
    <text evidence="9">The sequence shown here is derived from an EMBL/GenBank/DDBJ whole genome shotgun (WGS) entry which is preliminary data.</text>
</comment>
<dbReference type="PROSITE" id="PS51689">
    <property type="entry name" value="SAM_RNA_A_N6_MT"/>
    <property type="match status" value="1"/>
</dbReference>
<dbReference type="InterPro" id="IPR020596">
    <property type="entry name" value="rRNA_Ade_Mease_Trfase_CS"/>
</dbReference>
<comment type="subcellular location">
    <subcellularLocation>
        <location evidence="6">Cytoplasm</location>
    </subcellularLocation>
</comment>
<proteinExistence type="inferred from homology"/>
<organism evidence="9 10">
    <name type="scientific">Sulfurospirillum tamanense</name>
    <dbReference type="NCBI Taxonomy" id="2813362"/>
    <lineage>
        <taxon>Bacteria</taxon>
        <taxon>Pseudomonadati</taxon>
        <taxon>Campylobacterota</taxon>
        <taxon>Epsilonproteobacteria</taxon>
        <taxon>Campylobacterales</taxon>
        <taxon>Sulfurospirillaceae</taxon>
        <taxon>Sulfurospirillum</taxon>
    </lineage>
</organism>
<evidence type="ECO:0000313" key="10">
    <source>
        <dbReference type="Proteomes" id="UP000703590"/>
    </source>
</evidence>
<dbReference type="SMART" id="SM00650">
    <property type="entry name" value="rADc"/>
    <property type="match status" value="1"/>
</dbReference>
<evidence type="ECO:0000256" key="6">
    <source>
        <dbReference type="HAMAP-Rule" id="MF_00607"/>
    </source>
</evidence>
<dbReference type="PROSITE" id="PS01131">
    <property type="entry name" value="RRNA_A_DIMETH"/>
    <property type="match status" value="1"/>
</dbReference>
<gene>
    <name evidence="6 9" type="primary">rsmA</name>
    <name evidence="6" type="synonym">ksgA</name>
    <name evidence="9" type="ORF">JWV37_04625</name>
</gene>
<reference evidence="9" key="1">
    <citation type="submission" date="2021-02" db="EMBL/GenBank/DDBJ databases">
        <title>Sulfurospirillum tamanensis sp. nov.</title>
        <authorList>
            <person name="Frolova A."/>
            <person name="Merkel A."/>
            <person name="Slobodkin A."/>
        </authorList>
    </citation>
    <scope>NUCLEOTIDE SEQUENCE</scope>
    <source>
        <strain evidence="9">T05b</strain>
    </source>
</reference>
<dbReference type="SUPFAM" id="SSF53335">
    <property type="entry name" value="S-adenosyl-L-methionine-dependent methyltransferases"/>
    <property type="match status" value="1"/>
</dbReference>
<dbReference type="HAMAP" id="MF_00607">
    <property type="entry name" value="16SrRNA_methyltr_A"/>
    <property type="match status" value="1"/>
</dbReference>
<dbReference type="EC" id="2.1.1.182" evidence="6"/>
<keyword evidence="10" id="KW-1185">Reference proteome</keyword>
<feature type="binding site" evidence="6 7">
    <location>
        <position position="108"/>
    </location>
    <ligand>
        <name>S-adenosyl-L-methionine</name>
        <dbReference type="ChEBI" id="CHEBI:59789"/>
    </ligand>
</feature>
<keyword evidence="2 6" id="KW-0489">Methyltransferase</keyword>
<keyword evidence="1 6" id="KW-0698">rRNA processing</keyword>
<dbReference type="Gene3D" id="3.40.50.150">
    <property type="entry name" value="Vaccinia Virus protein VP39"/>
    <property type="match status" value="1"/>
</dbReference>
<dbReference type="Proteomes" id="UP000703590">
    <property type="component" value="Unassembled WGS sequence"/>
</dbReference>
<comment type="catalytic activity">
    <reaction evidence="6">
        <text>adenosine(1518)/adenosine(1519) in 16S rRNA + 4 S-adenosyl-L-methionine = N(6)-dimethyladenosine(1518)/N(6)-dimethyladenosine(1519) in 16S rRNA + 4 S-adenosyl-L-homocysteine + 4 H(+)</text>
        <dbReference type="Rhea" id="RHEA:19609"/>
        <dbReference type="Rhea" id="RHEA-COMP:10232"/>
        <dbReference type="Rhea" id="RHEA-COMP:10233"/>
        <dbReference type="ChEBI" id="CHEBI:15378"/>
        <dbReference type="ChEBI" id="CHEBI:57856"/>
        <dbReference type="ChEBI" id="CHEBI:59789"/>
        <dbReference type="ChEBI" id="CHEBI:74411"/>
        <dbReference type="ChEBI" id="CHEBI:74493"/>
        <dbReference type="EC" id="2.1.1.182"/>
    </reaction>
</comment>